<evidence type="ECO:0000256" key="1">
    <source>
        <dbReference type="ARBA" id="ARBA00009897"/>
    </source>
</evidence>
<evidence type="ECO:0000313" key="6">
    <source>
        <dbReference type="EMBL" id="BBJ47605.1"/>
    </source>
</evidence>
<dbReference type="InterPro" id="IPR008146">
    <property type="entry name" value="Gln_synth_cat_dom"/>
</dbReference>
<dbReference type="PANTHER" id="PTHR43785">
    <property type="entry name" value="GAMMA-GLUTAMYLPUTRESCINE SYNTHETASE"/>
    <property type="match status" value="1"/>
</dbReference>
<organism evidence="6">
    <name type="scientific">Streptomyces avermitilis</name>
    <dbReference type="NCBI Taxonomy" id="33903"/>
    <lineage>
        <taxon>Bacteria</taxon>
        <taxon>Bacillati</taxon>
        <taxon>Actinomycetota</taxon>
        <taxon>Actinomycetes</taxon>
        <taxon>Kitasatosporales</taxon>
        <taxon>Streptomycetaceae</taxon>
        <taxon>Streptomyces</taxon>
    </lineage>
</organism>
<dbReference type="GO" id="GO:0004356">
    <property type="term" value="F:glutamine synthetase activity"/>
    <property type="evidence" value="ECO:0007669"/>
    <property type="project" value="InterPro"/>
</dbReference>
<dbReference type="RefSeq" id="WP_037651008.1">
    <property type="nucleotide sequence ID" value="NZ_BAABTN010000055.1"/>
</dbReference>
<dbReference type="SMART" id="SM01230">
    <property type="entry name" value="Gln-synt_C"/>
    <property type="match status" value="1"/>
</dbReference>
<proteinExistence type="inferred from homology"/>
<dbReference type="SUPFAM" id="SSF55931">
    <property type="entry name" value="Glutamine synthetase/guanido kinase"/>
    <property type="match status" value="1"/>
</dbReference>
<dbReference type="PANTHER" id="PTHR43785:SF12">
    <property type="entry name" value="TYPE-1 GLUTAMINE SYNTHETASE 2"/>
    <property type="match status" value="1"/>
</dbReference>
<comment type="similarity">
    <text evidence="1 3 4">Belongs to the glutamine synthetase family.</text>
</comment>
<evidence type="ECO:0000259" key="5">
    <source>
        <dbReference type="PROSITE" id="PS51987"/>
    </source>
</evidence>
<dbReference type="EMBL" id="AP019621">
    <property type="protein sequence ID" value="BBJ47605.1"/>
    <property type="molecule type" value="Genomic_DNA"/>
</dbReference>
<evidence type="ECO:0000256" key="2">
    <source>
        <dbReference type="ARBA" id="ARBA00022598"/>
    </source>
</evidence>
<gene>
    <name evidence="6" type="ORF">SAVMC3_02340</name>
</gene>
<dbReference type="AlphaFoldDB" id="A0A499UZG2"/>
<sequence length="463" mass="50679">MSGQISHHLSPTPAPGLVTLEELGHLVQGREIDTVMVAVPDLRGRLMGKNLDAHHFLTKLPGGPEMCAYILATDVDMNPLDGFELAGWHTGYGDLRVVPDLGTIRRLNYLPGTVLVHGNAVHPDGRPVAVAPREILRSQLRALAVHGLQARVGIESEFVLYKGTEAQLRRSGFRNPTPVSPDNLDYALDRPPALNAFFHDLHNALHEAGAPIEAIKTEGAPGQIEVAWPYGHPVGACDTYTLHKHAVRHIAAQHRLTPTFMAAPQTGTGSGLHLHISLWRDDEAAFAMRPREELPELLQHSIAGLIDALPQLVPLYAPTPNSYKRYVRHSFAPTNYTWGRDNRTCAIRITGHHACTHLEVRLPGADANPYLALAATIAAIVYGLNNHPKLPEPCTGDAYHAADPLPVPRNLEEALTDFQQSSIALRAFSTPVVQHYARAAEVEIEAQHGQVTDIDRKRGFLRA</sequence>
<dbReference type="GO" id="GO:0006542">
    <property type="term" value="P:glutamine biosynthetic process"/>
    <property type="evidence" value="ECO:0007669"/>
    <property type="project" value="InterPro"/>
</dbReference>
<name>A0A499UZG2_STRAX</name>
<accession>A0A499UZG2</accession>
<protein>
    <submittedName>
        <fullName evidence="6">Glutamate--ammonia ligase</fullName>
    </submittedName>
</protein>
<feature type="domain" description="GS catalytic" evidence="5">
    <location>
        <begin position="132"/>
        <end position="463"/>
    </location>
</feature>
<dbReference type="InterPro" id="IPR036651">
    <property type="entry name" value="Gln_synt_N_sf"/>
</dbReference>
<dbReference type="Gene3D" id="3.30.590.10">
    <property type="entry name" value="Glutamine synthetase/guanido kinase, catalytic domain"/>
    <property type="match status" value="1"/>
</dbReference>
<dbReference type="SUPFAM" id="SSF54368">
    <property type="entry name" value="Glutamine synthetase, N-terminal domain"/>
    <property type="match status" value="1"/>
</dbReference>
<keyword evidence="2 6" id="KW-0436">Ligase</keyword>
<evidence type="ECO:0000256" key="3">
    <source>
        <dbReference type="PROSITE-ProRule" id="PRU01331"/>
    </source>
</evidence>
<dbReference type="InterPro" id="IPR014746">
    <property type="entry name" value="Gln_synth/guanido_kin_cat_dom"/>
</dbReference>
<reference evidence="6" key="1">
    <citation type="submission" date="2019-04" db="EMBL/GenBank/DDBJ databases">
        <title>Draft genome sequences of Streptomyces avermitilis MC3.</title>
        <authorList>
            <person name="Komaki H."/>
            <person name="Tamura T."/>
            <person name="Hosoyama A."/>
        </authorList>
    </citation>
    <scope>NUCLEOTIDE SEQUENCE</scope>
    <source>
        <strain evidence="6">MC3</strain>
    </source>
</reference>
<dbReference type="Pfam" id="PF00120">
    <property type="entry name" value="Gln-synt_C"/>
    <property type="match status" value="1"/>
</dbReference>
<dbReference type="Gene3D" id="3.10.20.70">
    <property type="entry name" value="Glutamine synthetase, N-terminal domain"/>
    <property type="match status" value="1"/>
</dbReference>
<evidence type="ECO:0000256" key="4">
    <source>
        <dbReference type="RuleBase" id="RU000384"/>
    </source>
</evidence>
<dbReference type="PROSITE" id="PS51987">
    <property type="entry name" value="GS_CATALYTIC"/>
    <property type="match status" value="1"/>
</dbReference>